<dbReference type="RefSeq" id="WP_073039172.1">
    <property type="nucleotide sequence ID" value="NZ_FQVB01000019.1"/>
</dbReference>
<dbReference type="CDD" id="cd06268">
    <property type="entry name" value="PBP1_ABC_transporter_LIVBP-like"/>
    <property type="match status" value="1"/>
</dbReference>
<keyword evidence="4" id="KW-0812">Transmembrane</keyword>
<dbReference type="Gene3D" id="3.40.50.2300">
    <property type="match status" value="2"/>
</dbReference>
<accession>A0A1M5C9K5</accession>
<dbReference type="SUPFAM" id="SSF53822">
    <property type="entry name" value="Periplasmic binding protein-like I"/>
    <property type="match status" value="1"/>
</dbReference>
<evidence type="ECO:0000256" key="2">
    <source>
        <dbReference type="ARBA" id="ARBA00022729"/>
    </source>
</evidence>
<dbReference type="InterPro" id="IPR028082">
    <property type="entry name" value="Peripla_BP_I"/>
</dbReference>
<dbReference type="InterPro" id="IPR028081">
    <property type="entry name" value="Leu-bd"/>
</dbReference>
<keyword evidence="7" id="KW-1185">Reference proteome</keyword>
<dbReference type="Pfam" id="PF13458">
    <property type="entry name" value="Peripla_BP_6"/>
    <property type="match status" value="1"/>
</dbReference>
<keyword evidence="4" id="KW-0472">Membrane</keyword>
<feature type="transmembrane region" description="Helical" evidence="4">
    <location>
        <begin position="20"/>
        <end position="35"/>
    </location>
</feature>
<evidence type="ECO:0000259" key="5">
    <source>
        <dbReference type="Pfam" id="PF13458"/>
    </source>
</evidence>
<dbReference type="Proteomes" id="UP000184076">
    <property type="component" value="Unassembled WGS sequence"/>
</dbReference>
<feature type="region of interest" description="Disordered" evidence="3">
    <location>
        <begin position="41"/>
        <end position="79"/>
    </location>
</feature>
<evidence type="ECO:0000256" key="3">
    <source>
        <dbReference type="SAM" id="MobiDB-lite"/>
    </source>
</evidence>
<dbReference type="InterPro" id="IPR051010">
    <property type="entry name" value="BCAA_transport"/>
</dbReference>
<organism evidence="6 7">
    <name type="scientific">Desulfacinum infernum DSM 9756</name>
    <dbReference type="NCBI Taxonomy" id="1121391"/>
    <lineage>
        <taxon>Bacteria</taxon>
        <taxon>Pseudomonadati</taxon>
        <taxon>Thermodesulfobacteriota</taxon>
        <taxon>Syntrophobacteria</taxon>
        <taxon>Syntrophobacterales</taxon>
        <taxon>Syntrophobacteraceae</taxon>
        <taxon>Desulfacinum</taxon>
    </lineage>
</organism>
<name>A0A1M5C9K5_9BACT</name>
<evidence type="ECO:0000313" key="7">
    <source>
        <dbReference type="Proteomes" id="UP000184076"/>
    </source>
</evidence>
<dbReference type="PANTHER" id="PTHR30483:SF6">
    <property type="entry name" value="PERIPLASMIC BINDING PROTEIN OF ABC TRANSPORTER FOR NATURAL AMINO ACIDS"/>
    <property type="match status" value="1"/>
</dbReference>
<evidence type="ECO:0000256" key="4">
    <source>
        <dbReference type="SAM" id="Phobius"/>
    </source>
</evidence>
<comment type="similarity">
    <text evidence="1">Belongs to the leucine-binding protein family.</text>
</comment>
<reference evidence="7" key="1">
    <citation type="submission" date="2016-11" db="EMBL/GenBank/DDBJ databases">
        <authorList>
            <person name="Varghese N."/>
            <person name="Submissions S."/>
        </authorList>
    </citation>
    <scope>NUCLEOTIDE SEQUENCE [LARGE SCALE GENOMIC DNA]</scope>
    <source>
        <strain evidence="7">DSM 9756</strain>
    </source>
</reference>
<keyword evidence="4" id="KW-1133">Transmembrane helix</keyword>
<dbReference type="AlphaFoldDB" id="A0A1M5C9K5"/>
<dbReference type="STRING" id="1121391.SAMN02745206_02153"/>
<dbReference type="PANTHER" id="PTHR30483">
    <property type="entry name" value="LEUCINE-SPECIFIC-BINDING PROTEIN"/>
    <property type="match status" value="1"/>
</dbReference>
<gene>
    <name evidence="6" type="ORF">SAMN02745206_02153</name>
</gene>
<protein>
    <submittedName>
        <fullName evidence="6">ABC-type branched-chain amino acid transport system, substrate-binding protein</fullName>
    </submittedName>
</protein>
<keyword evidence="2" id="KW-0732">Signal</keyword>
<proteinExistence type="inferred from homology"/>
<evidence type="ECO:0000256" key="1">
    <source>
        <dbReference type="ARBA" id="ARBA00010062"/>
    </source>
</evidence>
<feature type="domain" description="Leucine-binding protein" evidence="5">
    <location>
        <begin position="82"/>
        <end position="376"/>
    </location>
</feature>
<sequence>MRGRRTDLWARPKRRWGRRVLPLVVLAALGWWWLMPESPAPPDGTHEPLSTVPPSQENSVPKAVVGPEATQEKPEPVSQRKKIVAVLPLSGPFAGQGRMLRHGMQLAVKEAPPDGIPKLEFLDGWGGDPAFRDKLGEMVQDPAVYALLVHLPLDRLEEVSSRAARAGVLVVSVANTHQKLARDGRVLPFLGSDEAEARETARLIGARYGKSPVTILEEESPYGTFFSSHFRDEAGKVGLSVHRLVLTPGTLPPEDVLKSSKKIMLAGSPAWAADIVAALESAGYRGLYFVPHTFAADYARDLLAGAVDRVRFVLPMEWRPGTASDTAFREAYRRAYWKEPGWLALVGYDCARWITDLVRRTTQSRREFSAKLLSGEPTAPSGTWVGGSFQLDEGGNVRRTYSLAALKNGVLAPIDQ</sequence>
<dbReference type="EMBL" id="FQVB01000019">
    <property type="protein sequence ID" value="SHF51405.1"/>
    <property type="molecule type" value="Genomic_DNA"/>
</dbReference>
<evidence type="ECO:0000313" key="6">
    <source>
        <dbReference type="EMBL" id="SHF51405.1"/>
    </source>
</evidence>
<dbReference type="OrthoDB" id="5518176at2"/>